<dbReference type="PANTHER" id="PTHR36108:SF13">
    <property type="entry name" value="COLOSSIN-B-RELATED"/>
    <property type="match status" value="1"/>
</dbReference>
<evidence type="ECO:0000256" key="7">
    <source>
        <dbReference type="SAM" id="Phobius"/>
    </source>
</evidence>
<comment type="caution">
    <text evidence="10">The sequence shown here is derived from an EMBL/GenBank/DDBJ whole genome shotgun (WGS) entry which is preliminary data.</text>
</comment>
<organism evidence="10 11">
    <name type="scientific">Vagococcus humatus</name>
    <dbReference type="NCBI Taxonomy" id="1889241"/>
    <lineage>
        <taxon>Bacteria</taxon>
        <taxon>Bacillati</taxon>
        <taxon>Bacillota</taxon>
        <taxon>Bacilli</taxon>
        <taxon>Lactobacillales</taxon>
        <taxon>Enterococcaceae</taxon>
        <taxon>Vagococcus</taxon>
    </lineage>
</organism>
<evidence type="ECO:0000256" key="1">
    <source>
        <dbReference type="ARBA" id="ARBA00007257"/>
    </source>
</evidence>
<dbReference type="EMBL" id="PXZH01000001">
    <property type="protein sequence ID" value="RST90174.1"/>
    <property type="molecule type" value="Genomic_DNA"/>
</dbReference>
<evidence type="ECO:0000256" key="8">
    <source>
        <dbReference type="SAM" id="SignalP"/>
    </source>
</evidence>
<dbReference type="InterPro" id="IPR041033">
    <property type="entry name" value="SpaA_PFL_dom_1"/>
</dbReference>
<accession>A0A3R9YE29</accession>
<dbReference type="InterPro" id="IPR019931">
    <property type="entry name" value="LPXTG_anchor"/>
</dbReference>
<feature type="compositionally biased region" description="Basic and acidic residues" evidence="6">
    <location>
        <begin position="56"/>
        <end position="66"/>
    </location>
</feature>
<dbReference type="NCBIfam" id="TIGR01167">
    <property type="entry name" value="LPXTG_anchor"/>
    <property type="match status" value="1"/>
</dbReference>
<keyword evidence="7" id="KW-0812">Transmembrane</keyword>
<evidence type="ECO:0000256" key="2">
    <source>
        <dbReference type="ARBA" id="ARBA00022512"/>
    </source>
</evidence>
<evidence type="ECO:0000313" key="11">
    <source>
        <dbReference type="Proteomes" id="UP000277864"/>
    </source>
</evidence>
<keyword evidence="7" id="KW-0472">Membrane</keyword>
<dbReference type="PANTHER" id="PTHR36108">
    <property type="entry name" value="COLOSSIN-B-RELATED"/>
    <property type="match status" value="1"/>
</dbReference>
<feature type="compositionally biased region" description="Basic and acidic residues" evidence="6">
    <location>
        <begin position="102"/>
        <end position="119"/>
    </location>
</feature>
<reference evidence="10 11" key="1">
    <citation type="submission" date="2018-03" db="EMBL/GenBank/DDBJ databases">
        <authorList>
            <person name="Gulvik C.A."/>
        </authorList>
    </citation>
    <scope>NUCLEOTIDE SEQUENCE [LARGE SCALE GENOMIC DNA]</scope>
    <source>
        <strain evidence="10 11">JCM 31581</strain>
    </source>
</reference>
<feature type="domain" description="Gram-positive cocci surface proteins LPxTG" evidence="9">
    <location>
        <begin position="556"/>
        <end position="589"/>
    </location>
</feature>
<keyword evidence="7" id="KW-1133">Transmembrane helix</keyword>
<dbReference type="Proteomes" id="UP000277864">
    <property type="component" value="Unassembled WGS sequence"/>
</dbReference>
<feature type="signal peptide" evidence="8">
    <location>
        <begin position="1"/>
        <end position="21"/>
    </location>
</feature>
<evidence type="ECO:0000256" key="5">
    <source>
        <dbReference type="ARBA" id="ARBA00023088"/>
    </source>
</evidence>
<feature type="transmembrane region" description="Helical" evidence="7">
    <location>
        <begin position="566"/>
        <end position="583"/>
    </location>
</feature>
<dbReference type="PROSITE" id="PS50847">
    <property type="entry name" value="GRAM_POS_ANCHORING"/>
    <property type="match status" value="1"/>
</dbReference>
<dbReference type="AlphaFoldDB" id="A0A3R9YE29"/>
<evidence type="ECO:0000259" key="9">
    <source>
        <dbReference type="PROSITE" id="PS50847"/>
    </source>
</evidence>
<feature type="region of interest" description="Disordered" evidence="6">
    <location>
        <begin position="56"/>
        <end position="123"/>
    </location>
</feature>
<proteinExistence type="inferred from homology"/>
<keyword evidence="11" id="KW-1185">Reference proteome</keyword>
<dbReference type="OrthoDB" id="1744455at2"/>
<comment type="similarity">
    <text evidence="1">Belongs to the serine-aspartate repeat-containing protein (SDr) family.</text>
</comment>
<sequence length="589" mass="64872">MKKQRMIISIALLLMFGQVLAPTVYAATEKPEKTSLFHKLDTADWLKNKPSLLDTLRDKKTDSAEKEETETTETEVEVETPKETISVGKEESSEEQNNPSKELPKELDGAISDETKETSRPNVTISKKGTIEIKKTDADTKEVITGFEFEITNDRGTFRKIIKTNSEGIGKLTDLEPGTYFIREIKAPEGYETDDQIHIVDLDEQTPNFLVLLPLTSKKLSDLLPLEKRPGKINLTKVDEATQAKLFGAIFEVRDEKDRFKGHIMTNLKGVGKMKRLALGTYTLKEVHAPLGYEKNEGVETITLTKEAPEASLTITNKKIESEIPTPTPEEGKGSIDVLKLDSKTKEPLFGAVLKVYDVDDQYVGQIITKRDGTGALTSLSYGTYMIQEVRAPLGYQLDSSTHFVKINENNPKGQITLTNEAKETDKETPETLDRLGMIQLQVTDQDSQKPVVGGVYNINNPLGKTIGTVKIGLNGQGKIDHLAYGKYTIQEKSPAVGYDRDLSVYNVSLDKYDPTSTLNITTKKTTKKALTFGLGQNNSGLGGGSGLGLGSNSLLPQTGESQKRWLTIAGIILITGVITVVVKRKSSN</sequence>
<keyword evidence="4 8" id="KW-0732">Signal</keyword>
<dbReference type="Gene3D" id="2.60.40.10">
    <property type="entry name" value="Immunoglobulins"/>
    <property type="match status" value="4"/>
</dbReference>
<evidence type="ECO:0000313" key="10">
    <source>
        <dbReference type="EMBL" id="RST90174.1"/>
    </source>
</evidence>
<dbReference type="Pfam" id="PF17802">
    <property type="entry name" value="SpaA"/>
    <property type="match status" value="4"/>
</dbReference>
<dbReference type="Pfam" id="PF00746">
    <property type="entry name" value="Gram_pos_anchor"/>
    <property type="match status" value="1"/>
</dbReference>
<keyword evidence="2" id="KW-0134">Cell wall</keyword>
<name>A0A3R9YE29_9ENTE</name>
<keyword evidence="5" id="KW-0572">Peptidoglycan-anchor</keyword>
<feature type="chain" id="PRO_5039224677" description="Gram-positive cocci surface proteins LPxTG domain-containing protein" evidence="8">
    <location>
        <begin position="22"/>
        <end position="589"/>
    </location>
</feature>
<protein>
    <recommendedName>
        <fullName evidence="9">Gram-positive cocci surface proteins LPxTG domain-containing protein</fullName>
    </recommendedName>
</protein>
<feature type="compositionally biased region" description="Acidic residues" evidence="6">
    <location>
        <begin position="67"/>
        <end position="78"/>
    </location>
</feature>
<evidence type="ECO:0000256" key="3">
    <source>
        <dbReference type="ARBA" id="ARBA00022525"/>
    </source>
</evidence>
<dbReference type="RefSeq" id="WP_125942787.1">
    <property type="nucleotide sequence ID" value="NZ_PXZH01000001.1"/>
</dbReference>
<evidence type="ECO:0000256" key="4">
    <source>
        <dbReference type="ARBA" id="ARBA00022729"/>
    </source>
</evidence>
<gene>
    <name evidence="10" type="ORF">C7P63_03605</name>
</gene>
<keyword evidence="3" id="KW-0964">Secreted</keyword>
<dbReference type="InterPro" id="IPR013783">
    <property type="entry name" value="Ig-like_fold"/>
</dbReference>
<evidence type="ECO:0000256" key="6">
    <source>
        <dbReference type="SAM" id="MobiDB-lite"/>
    </source>
</evidence>
<dbReference type="SUPFAM" id="SSF49478">
    <property type="entry name" value="Cna protein B-type domain"/>
    <property type="match status" value="2"/>
</dbReference>